<evidence type="ECO:0000256" key="1">
    <source>
        <dbReference type="ARBA" id="ARBA00022692"/>
    </source>
</evidence>
<evidence type="ECO:0000256" key="4">
    <source>
        <dbReference type="ARBA" id="ARBA00023136"/>
    </source>
</evidence>
<dbReference type="GO" id="GO:0033116">
    <property type="term" value="C:endoplasmic reticulum-Golgi intermediate compartment membrane"/>
    <property type="evidence" value="ECO:0007669"/>
    <property type="project" value="UniProtKB-SubCell"/>
</dbReference>
<name>A0A1B9GJL6_9TREE</name>
<accession>A0A1B9GJL6</accession>
<keyword evidence="5 6" id="KW-0968">Cytoplasmic vesicle</keyword>
<keyword evidence="1 6" id="KW-0812">Transmembrane</keyword>
<keyword evidence="2 6" id="KW-0256">Endoplasmic reticulum</keyword>
<keyword evidence="8" id="KW-1185">Reference proteome</keyword>
<reference evidence="7 8" key="1">
    <citation type="submission" date="2013-07" db="EMBL/GenBank/DDBJ databases">
        <title>The Genome Sequence of Cryptococcus heveanensis BCC8398.</title>
        <authorList>
            <consortium name="The Broad Institute Genome Sequencing Platform"/>
            <person name="Cuomo C."/>
            <person name="Litvintseva A."/>
            <person name="Chen Y."/>
            <person name="Heitman J."/>
            <person name="Sun S."/>
            <person name="Springer D."/>
            <person name="Dromer F."/>
            <person name="Young S.K."/>
            <person name="Zeng Q."/>
            <person name="Gargeya S."/>
            <person name="Fitzgerald M."/>
            <person name="Abouelleil A."/>
            <person name="Alvarado L."/>
            <person name="Berlin A.M."/>
            <person name="Chapman S.B."/>
            <person name="Dewar J."/>
            <person name="Goldberg J."/>
            <person name="Griggs A."/>
            <person name="Gujja S."/>
            <person name="Hansen M."/>
            <person name="Howarth C."/>
            <person name="Imamovic A."/>
            <person name="Larimer J."/>
            <person name="McCowan C."/>
            <person name="Murphy C."/>
            <person name="Pearson M."/>
            <person name="Priest M."/>
            <person name="Roberts A."/>
            <person name="Saif S."/>
            <person name="Shea T."/>
            <person name="Sykes S."/>
            <person name="Wortman J."/>
            <person name="Nusbaum C."/>
            <person name="Birren B."/>
        </authorList>
    </citation>
    <scope>NUCLEOTIDE SEQUENCE [LARGE SCALE GENOMIC DNA]</scope>
    <source>
        <strain evidence="7 8">BCC8398</strain>
    </source>
</reference>
<proteinExistence type="inferred from homology"/>
<comment type="subcellular location">
    <subcellularLocation>
        <location evidence="6">Endoplasmic reticulum membrane</location>
        <topology evidence="6">Multi-pass membrane protein</topology>
    </subcellularLocation>
    <subcellularLocation>
        <location evidence="6">Endoplasmic reticulum-Golgi intermediate compartment membrane</location>
        <topology evidence="6">Multi-pass membrane protein</topology>
    </subcellularLocation>
    <subcellularLocation>
        <location evidence="6">Cytoplasmic vesicle</location>
        <location evidence="6">COPII-coated vesicle membrane</location>
        <topology evidence="6">Multi-pass membrane protein</topology>
    </subcellularLocation>
</comment>
<keyword evidence="4 6" id="KW-0472">Membrane</keyword>
<feature type="transmembrane region" description="Helical" evidence="6">
    <location>
        <begin position="21"/>
        <end position="42"/>
    </location>
</feature>
<dbReference type="PANTHER" id="PTHR31792:SF3">
    <property type="entry name" value="VACUOLAR ATPASE ASSEMBLY INTEGRAL MEMBRANE PROTEIN VMA21"/>
    <property type="match status" value="1"/>
</dbReference>
<gene>
    <name evidence="7" type="ORF">I316_07166</name>
</gene>
<evidence type="ECO:0000313" key="7">
    <source>
        <dbReference type="EMBL" id="OCF31198.1"/>
    </source>
</evidence>
<evidence type="ECO:0000256" key="5">
    <source>
        <dbReference type="ARBA" id="ARBA00023329"/>
    </source>
</evidence>
<protein>
    <submittedName>
        <fullName evidence="7">Uncharacterized protein</fullName>
    </submittedName>
</protein>
<dbReference type="Pfam" id="PF09446">
    <property type="entry name" value="VMA21"/>
    <property type="match status" value="1"/>
</dbReference>
<dbReference type="GO" id="GO:0012507">
    <property type="term" value="C:ER to Golgi transport vesicle membrane"/>
    <property type="evidence" value="ECO:0007669"/>
    <property type="project" value="UniProtKB-SubCell"/>
</dbReference>
<dbReference type="PANTHER" id="PTHR31792">
    <property type="entry name" value="VACUOLAR ATPASE ASSEMBLY INTEGRAL MEMBRANE PROTEIN VMA21"/>
    <property type="match status" value="1"/>
</dbReference>
<comment type="function">
    <text evidence="6">Required for the assembly of the V0 complex of the vacuolar ATPase (V-ATPase) in the endoplasmic reticulum.</text>
</comment>
<evidence type="ECO:0000256" key="3">
    <source>
        <dbReference type="ARBA" id="ARBA00022989"/>
    </source>
</evidence>
<dbReference type="OrthoDB" id="160405at2759"/>
<evidence type="ECO:0000256" key="2">
    <source>
        <dbReference type="ARBA" id="ARBA00022824"/>
    </source>
</evidence>
<dbReference type="GO" id="GO:0070072">
    <property type="term" value="P:vacuolar proton-transporting V-type ATPase complex assembly"/>
    <property type="evidence" value="ECO:0007669"/>
    <property type="project" value="UniProtKB-UniRule"/>
</dbReference>
<keyword evidence="3 6" id="KW-1133">Transmembrane helix</keyword>
<comment type="similarity">
    <text evidence="6">Belongs to the VMA21 family.</text>
</comment>
<comment type="caution">
    <text evidence="6">Lacks conserved residue(s) required for the propagation of feature annotation.</text>
</comment>
<reference evidence="8" key="2">
    <citation type="submission" date="2013-12" db="EMBL/GenBank/DDBJ databases">
        <title>Evolution of pathogenesis and genome organization in the Tremellales.</title>
        <authorList>
            <person name="Cuomo C."/>
            <person name="Litvintseva A."/>
            <person name="Heitman J."/>
            <person name="Chen Y."/>
            <person name="Sun S."/>
            <person name="Springer D."/>
            <person name="Dromer F."/>
            <person name="Young S."/>
            <person name="Zeng Q."/>
            <person name="Chapman S."/>
            <person name="Gujja S."/>
            <person name="Saif S."/>
            <person name="Birren B."/>
        </authorList>
    </citation>
    <scope>NUCLEOTIDE SEQUENCE [LARGE SCALE GENOMIC DNA]</scope>
    <source>
        <strain evidence="8">BCC8398</strain>
    </source>
</reference>
<organism evidence="7 8">
    <name type="scientific">Kwoniella heveanensis BCC8398</name>
    <dbReference type="NCBI Taxonomy" id="1296120"/>
    <lineage>
        <taxon>Eukaryota</taxon>
        <taxon>Fungi</taxon>
        <taxon>Dikarya</taxon>
        <taxon>Basidiomycota</taxon>
        <taxon>Agaricomycotina</taxon>
        <taxon>Tremellomycetes</taxon>
        <taxon>Tremellales</taxon>
        <taxon>Cryptococcaceae</taxon>
        <taxon>Kwoniella</taxon>
    </lineage>
</organism>
<dbReference type="InterPro" id="IPR019013">
    <property type="entry name" value="Vma21"/>
</dbReference>
<dbReference type="HAMAP" id="MF_03058">
    <property type="entry name" value="VMA21"/>
    <property type="match status" value="1"/>
</dbReference>
<dbReference type="Proteomes" id="UP000092666">
    <property type="component" value="Unassembled WGS sequence"/>
</dbReference>
<dbReference type="STRING" id="1296120.A0A1B9GJL6"/>
<dbReference type="AlphaFoldDB" id="A0A1B9GJL6"/>
<dbReference type="GO" id="GO:0005789">
    <property type="term" value="C:endoplasmic reticulum membrane"/>
    <property type="evidence" value="ECO:0007669"/>
    <property type="project" value="UniProtKB-SubCell"/>
</dbReference>
<evidence type="ECO:0000313" key="8">
    <source>
        <dbReference type="Proteomes" id="UP000092666"/>
    </source>
</evidence>
<evidence type="ECO:0000256" key="6">
    <source>
        <dbReference type="HAMAP-Rule" id="MF_03058"/>
    </source>
</evidence>
<feature type="transmembrane region" description="Helical" evidence="6">
    <location>
        <begin position="54"/>
        <end position="76"/>
    </location>
</feature>
<sequence>MVNPVSTGKMAAGPQENMQPAVLYKLIIFALLMAIVPIGTYFTVLNQFANGSTTVAAIAAVVAANIVLVSYVIVAFKEDAAPASSPTTPGADVKKNR</sequence>
<dbReference type="EMBL" id="KV700137">
    <property type="protein sequence ID" value="OCF31198.1"/>
    <property type="molecule type" value="Genomic_DNA"/>
</dbReference>